<dbReference type="eggNOG" id="COG0761">
    <property type="taxonomic scope" value="Bacteria"/>
</dbReference>
<feature type="binding site" evidence="5">
    <location>
        <position position="277"/>
    </location>
    <ligand>
        <name>dimethylallyl diphosphate</name>
        <dbReference type="ChEBI" id="CHEBI:57623"/>
    </ligand>
</feature>
<dbReference type="GO" id="GO:0046872">
    <property type="term" value="F:metal ion binding"/>
    <property type="evidence" value="ECO:0007669"/>
    <property type="project" value="UniProtKB-KW"/>
</dbReference>
<evidence type="ECO:0000256" key="2">
    <source>
        <dbReference type="ARBA" id="ARBA00022723"/>
    </source>
</evidence>
<feature type="binding site" evidence="5">
    <location>
        <position position="52"/>
    </location>
    <ligand>
        <name>dimethylallyl diphosphate</name>
        <dbReference type="ChEBI" id="CHEBI:57623"/>
    </ligand>
</feature>
<evidence type="ECO:0000313" key="6">
    <source>
        <dbReference type="EMBL" id="CCD29277.1"/>
    </source>
</evidence>
<feature type="binding site" evidence="5">
    <location>
        <position position="205"/>
    </location>
    <ligand>
        <name>[4Fe-4S] cluster</name>
        <dbReference type="ChEBI" id="CHEBI:49883"/>
    </ligand>
</feature>
<keyword evidence="5" id="KW-0414">Isoprene biosynthesis</keyword>
<dbReference type="NCBIfam" id="NF002188">
    <property type="entry name" value="PRK01045.1-2"/>
    <property type="match status" value="1"/>
</dbReference>
<dbReference type="GO" id="GO:0050992">
    <property type="term" value="P:dimethylallyl diphosphate biosynthetic process"/>
    <property type="evidence" value="ECO:0007669"/>
    <property type="project" value="UniProtKB-UniRule"/>
</dbReference>
<feature type="active site" description="Proton donor" evidence="5">
    <location>
        <position position="137"/>
    </location>
</feature>
<comment type="pathway">
    <text evidence="5">Isoprenoid biosynthesis; isopentenyl diphosphate biosynthesis via DXP pathway; isopentenyl diphosphate from 1-deoxy-D-xylulose 5-phosphate: step 6/6.</text>
</comment>
<comment type="similarity">
    <text evidence="5">Belongs to the IspH family.</text>
</comment>
<feature type="binding site" evidence="5">
    <location>
        <position position="233"/>
    </location>
    <ligand>
        <name>dimethylallyl diphosphate</name>
        <dbReference type="ChEBI" id="CHEBI:57623"/>
    </ligand>
</feature>
<proteinExistence type="inferred from homology"/>
<dbReference type="InterPro" id="IPR003451">
    <property type="entry name" value="LytB/IspH"/>
</dbReference>
<dbReference type="GO" id="GO:0051539">
    <property type="term" value="F:4 iron, 4 sulfur cluster binding"/>
    <property type="evidence" value="ECO:0007669"/>
    <property type="project" value="UniProtKB-UniRule"/>
</dbReference>
<comment type="cofactor">
    <cofactor evidence="5">
        <name>[4Fe-4S] cluster</name>
        <dbReference type="ChEBI" id="CHEBI:49883"/>
    </cofactor>
    <text evidence="5">Binds 1 [4Fe-4S] cluster per subunit.</text>
</comment>
<feature type="binding site" evidence="5">
    <location>
        <position position="233"/>
    </location>
    <ligand>
        <name>(2E)-4-hydroxy-3-methylbut-2-enyl diphosphate</name>
        <dbReference type="ChEBI" id="CHEBI:128753"/>
    </ligand>
</feature>
<protein>
    <recommendedName>
        <fullName evidence="5">4-hydroxy-3-methylbut-2-enyl diphosphate reductase</fullName>
        <shortName evidence="5">HMBPP reductase</shortName>
        <ecNumber evidence="5">1.17.7.4</ecNumber>
    </recommendedName>
</protein>
<name>G2J930_9BURK</name>
<feature type="binding site" evidence="5">
    <location>
        <position position="235"/>
    </location>
    <ligand>
        <name>(2E)-4-hydroxy-3-methylbut-2-enyl diphosphate</name>
        <dbReference type="ChEBI" id="CHEBI:128753"/>
    </ligand>
</feature>
<dbReference type="CDD" id="cd13944">
    <property type="entry name" value="lytB_ispH"/>
    <property type="match status" value="1"/>
</dbReference>
<comment type="catalytic activity">
    <reaction evidence="5">
        <text>isopentenyl diphosphate + 2 oxidized [2Fe-2S]-[ferredoxin] + H2O = (2E)-4-hydroxy-3-methylbut-2-enyl diphosphate + 2 reduced [2Fe-2S]-[ferredoxin] + 2 H(+)</text>
        <dbReference type="Rhea" id="RHEA:24488"/>
        <dbReference type="Rhea" id="RHEA-COMP:10000"/>
        <dbReference type="Rhea" id="RHEA-COMP:10001"/>
        <dbReference type="ChEBI" id="CHEBI:15377"/>
        <dbReference type="ChEBI" id="CHEBI:15378"/>
        <dbReference type="ChEBI" id="CHEBI:33737"/>
        <dbReference type="ChEBI" id="CHEBI:33738"/>
        <dbReference type="ChEBI" id="CHEBI:128753"/>
        <dbReference type="ChEBI" id="CHEBI:128769"/>
        <dbReference type="EC" id="1.17.7.4"/>
    </reaction>
</comment>
<keyword evidence="4 5" id="KW-0411">Iron-sulfur</keyword>
<feature type="binding site" evidence="5">
    <location>
        <position position="85"/>
    </location>
    <ligand>
        <name>(2E)-4-hydroxy-3-methylbut-2-enyl diphosphate</name>
        <dbReference type="ChEBI" id="CHEBI:128753"/>
    </ligand>
</feature>
<feature type="binding site" evidence="5">
    <location>
        <position position="52"/>
    </location>
    <ligand>
        <name>(2E)-4-hydroxy-3-methylbut-2-enyl diphosphate</name>
        <dbReference type="ChEBI" id="CHEBI:128753"/>
    </ligand>
</feature>
<dbReference type="UniPathway" id="UPA00056">
    <property type="reaction ID" value="UER00097"/>
</dbReference>
<organism evidence="6 7">
    <name type="scientific">Candidatus Glomeribacter gigasporarum BEG34</name>
    <dbReference type="NCBI Taxonomy" id="1070319"/>
    <lineage>
        <taxon>Bacteria</taxon>
        <taxon>Pseudomonadati</taxon>
        <taxon>Pseudomonadota</taxon>
        <taxon>Betaproteobacteria</taxon>
        <taxon>Burkholderiales</taxon>
        <taxon>Burkholderiaceae</taxon>
        <taxon>Candidatus Glomeribacter</taxon>
    </lineage>
</organism>
<feature type="binding site" evidence="5">
    <location>
        <position position="135"/>
    </location>
    <ligand>
        <name>dimethylallyl diphosphate</name>
        <dbReference type="ChEBI" id="CHEBI:57623"/>
    </ligand>
</feature>
<feature type="binding site" evidence="5">
    <location>
        <position position="235"/>
    </location>
    <ligand>
        <name>dimethylallyl diphosphate</name>
        <dbReference type="ChEBI" id="CHEBI:57623"/>
    </ligand>
</feature>
<feature type="binding site" evidence="5">
    <location>
        <position position="135"/>
    </location>
    <ligand>
        <name>isopentenyl diphosphate</name>
        <dbReference type="ChEBI" id="CHEBI:128769"/>
    </ligand>
</feature>
<evidence type="ECO:0000256" key="1">
    <source>
        <dbReference type="ARBA" id="ARBA00022485"/>
    </source>
</evidence>
<dbReference type="Pfam" id="PF02401">
    <property type="entry name" value="LYTB"/>
    <property type="match status" value="1"/>
</dbReference>
<dbReference type="Gene3D" id="3.40.1010.20">
    <property type="entry name" value="4-hydroxy-3-methylbut-2-enyl diphosphate reductase, catalytic domain"/>
    <property type="match status" value="2"/>
</dbReference>
<dbReference type="GO" id="GO:0016114">
    <property type="term" value="P:terpenoid biosynthetic process"/>
    <property type="evidence" value="ECO:0007669"/>
    <property type="project" value="UniProtKB-UniRule"/>
</dbReference>
<feature type="binding site" evidence="5">
    <location>
        <position position="234"/>
    </location>
    <ligand>
        <name>dimethylallyl diphosphate</name>
        <dbReference type="ChEBI" id="CHEBI:57623"/>
    </ligand>
</feature>
<dbReference type="EC" id="1.17.7.4" evidence="5"/>
<reference evidence="6 7" key="1">
    <citation type="submission" date="2011-08" db="EMBL/GenBank/DDBJ databases">
        <title>The genome of the obligate endobacterium of an arbuscular mycorrhizal fungus reveals an interphylum network of nutritional interactions.</title>
        <authorList>
            <person name="Ghignone S."/>
            <person name="Salvioli A."/>
            <person name="Anca I."/>
            <person name="Lumini E."/>
            <person name="Ortu G."/>
            <person name="Petiti L."/>
            <person name="Cruveiller S."/>
            <person name="Bianciotto V."/>
            <person name="Piffanelli P."/>
            <person name="Lanfranco L."/>
            <person name="Bonfante P."/>
        </authorList>
    </citation>
    <scope>NUCLEOTIDE SEQUENCE [LARGE SCALE GENOMIC DNA]</scope>
    <source>
        <strain evidence="6 7">BEG34</strain>
    </source>
</reference>
<gene>
    <name evidence="5 6" type="primary">ispH</name>
    <name evidence="6" type="ORF">CAGGBEG34_220025</name>
</gene>
<keyword evidence="5 6" id="KW-0560">Oxidoreductase</keyword>
<feature type="binding site" evidence="5">
    <location>
        <position position="235"/>
    </location>
    <ligand>
        <name>isopentenyl diphosphate</name>
        <dbReference type="ChEBI" id="CHEBI:128769"/>
    </ligand>
</feature>
<keyword evidence="3 5" id="KW-0408">Iron</keyword>
<sequence>MIAMPEFSSTDPEVLLAQPRGFCAGVDRAIEIVERALARFGAPVYVRHEIVHNTVVVNELRRKGVIFVEALEQVPAGGMLIFSAHGVSKKIQKEAEHLGLRVWDATCPLVKKVHVEIAKMRADGDEIVMIGHPGHPEVEGTMGQVQDGVYLVEDVHDVAALRIADPKKLAYVTQTTLSVDDTWRIIAALKARFPEIRAPKKQDICYASQNRQDAVKWMAPLCDMVIVVGSPNSSNSNRLREVAGKRGIPAYQIDAPEQINPGWLTGKRRIGLTAGASAPEALAQAVIQRLRELGVKRVRLLQGVEETISFPLPRGL</sequence>
<feature type="binding site" evidence="5">
    <location>
        <position position="175"/>
    </location>
    <ligand>
        <name>(2E)-4-hydroxy-3-methylbut-2-enyl diphosphate</name>
        <dbReference type="ChEBI" id="CHEBI:128753"/>
    </ligand>
</feature>
<dbReference type="Gene3D" id="3.40.50.11270">
    <property type="match status" value="1"/>
</dbReference>
<dbReference type="STRING" id="1070319.CAGGBEG34_220025"/>
<evidence type="ECO:0000256" key="5">
    <source>
        <dbReference type="HAMAP-Rule" id="MF_00191"/>
    </source>
</evidence>
<keyword evidence="1 5" id="KW-0004">4Fe-4S</keyword>
<feature type="binding site" evidence="5">
    <location>
        <position position="85"/>
    </location>
    <ligand>
        <name>isopentenyl diphosphate</name>
        <dbReference type="ChEBI" id="CHEBI:128769"/>
    </ligand>
</feature>
<dbReference type="AlphaFoldDB" id="G2J930"/>
<comment type="pathway">
    <text evidence="5">Isoprenoid biosynthesis; dimethylallyl diphosphate biosynthesis; dimethylallyl diphosphate from (2E)-4-hydroxy-3-methylbutenyl diphosphate: step 1/1.</text>
</comment>
<keyword evidence="7" id="KW-1185">Reference proteome</keyword>
<feature type="binding site" evidence="5">
    <location>
        <position position="233"/>
    </location>
    <ligand>
        <name>isopentenyl diphosphate</name>
        <dbReference type="ChEBI" id="CHEBI:128769"/>
    </ligand>
</feature>
<dbReference type="PANTHER" id="PTHR30426">
    <property type="entry name" value="4-HYDROXY-3-METHYLBUT-2-ENYL DIPHOSPHATE REDUCTASE"/>
    <property type="match status" value="1"/>
</dbReference>
<dbReference type="UniPathway" id="UPA00059">
    <property type="reaction ID" value="UER00105"/>
</dbReference>
<feature type="binding site" evidence="5">
    <location>
        <position position="107"/>
    </location>
    <ligand>
        <name>[4Fe-4S] cluster</name>
        <dbReference type="ChEBI" id="CHEBI:49883"/>
    </ligand>
</feature>
<feature type="binding site" evidence="5">
    <location>
        <position position="234"/>
    </location>
    <ligand>
        <name>isopentenyl diphosphate</name>
        <dbReference type="ChEBI" id="CHEBI:128769"/>
    </ligand>
</feature>
<feature type="binding site" evidence="5">
    <location>
        <position position="277"/>
    </location>
    <ligand>
        <name>isopentenyl diphosphate</name>
        <dbReference type="ChEBI" id="CHEBI:128769"/>
    </ligand>
</feature>
<evidence type="ECO:0000256" key="4">
    <source>
        <dbReference type="ARBA" id="ARBA00023014"/>
    </source>
</evidence>
<comment type="catalytic activity">
    <reaction evidence="5">
        <text>dimethylallyl diphosphate + 2 oxidized [2Fe-2S]-[ferredoxin] + H2O = (2E)-4-hydroxy-3-methylbut-2-enyl diphosphate + 2 reduced [2Fe-2S]-[ferredoxin] + 2 H(+)</text>
        <dbReference type="Rhea" id="RHEA:24825"/>
        <dbReference type="Rhea" id="RHEA-COMP:10000"/>
        <dbReference type="Rhea" id="RHEA-COMP:10001"/>
        <dbReference type="ChEBI" id="CHEBI:15377"/>
        <dbReference type="ChEBI" id="CHEBI:15378"/>
        <dbReference type="ChEBI" id="CHEBI:33737"/>
        <dbReference type="ChEBI" id="CHEBI:33738"/>
        <dbReference type="ChEBI" id="CHEBI:57623"/>
        <dbReference type="ChEBI" id="CHEBI:128753"/>
        <dbReference type="EC" id="1.17.7.4"/>
    </reaction>
</comment>
<accession>G2J930</accession>
<dbReference type="Proteomes" id="UP000054051">
    <property type="component" value="Unassembled WGS sequence"/>
</dbReference>
<feature type="binding site" evidence="5">
    <location>
        <position position="52"/>
    </location>
    <ligand>
        <name>isopentenyl diphosphate</name>
        <dbReference type="ChEBI" id="CHEBI:128769"/>
    </ligand>
</feature>
<evidence type="ECO:0000256" key="3">
    <source>
        <dbReference type="ARBA" id="ARBA00023004"/>
    </source>
</evidence>
<comment type="caution">
    <text evidence="6">The sequence shown here is derived from an EMBL/GenBank/DDBJ whole genome shotgun (WGS) entry which is preliminary data.</text>
</comment>
<feature type="binding site" evidence="5">
    <location>
        <position position="135"/>
    </location>
    <ligand>
        <name>(2E)-4-hydroxy-3-methylbut-2-enyl diphosphate</name>
        <dbReference type="ChEBI" id="CHEBI:128753"/>
    </ligand>
</feature>
<evidence type="ECO:0000313" key="7">
    <source>
        <dbReference type="Proteomes" id="UP000054051"/>
    </source>
</evidence>
<dbReference type="NCBIfam" id="NF002190">
    <property type="entry name" value="PRK01045.1-4"/>
    <property type="match status" value="1"/>
</dbReference>
<dbReference type="PANTHER" id="PTHR30426:SF0">
    <property type="entry name" value="4-HYDROXY-3-METHYLBUT-2-ENYL DIPHOSPHATE REDUCTASE"/>
    <property type="match status" value="1"/>
</dbReference>
<feature type="binding site" evidence="5">
    <location>
        <position position="277"/>
    </location>
    <ligand>
        <name>(2E)-4-hydroxy-3-methylbut-2-enyl diphosphate</name>
        <dbReference type="ChEBI" id="CHEBI:128753"/>
    </ligand>
</feature>
<keyword evidence="2 5" id="KW-0479">Metal-binding</keyword>
<dbReference type="HAMAP" id="MF_00191">
    <property type="entry name" value="IspH"/>
    <property type="match status" value="1"/>
</dbReference>
<feature type="binding site" evidence="5">
    <location>
        <position position="234"/>
    </location>
    <ligand>
        <name>(2E)-4-hydroxy-3-methylbut-2-enyl diphosphate</name>
        <dbReference type="ChEBI" id="CHEBI:128753"/>
    </ligand>
</feature>
<comment type="function">
    <text evidence="5">Catalyzes the conversion of 1-hydroxy-2-methyl-2-(E)-butenyl 4-diphosphate (HMBPP) into a mixture of isopentenyl diphosphate (IPP) and dimethylallyl diphosphate (DMAPP). Acts in the terminal step of the DOXP/MEP pathway for isoprenoid precursor biosynthesis.</text>
</comment>
<feature type="binding site" evidence="5">
    <location>
        <position position="23"/>
    </location>
    <ligand>
        <name>[4Fe-4S] cluster</name>
        <dbReference type="ChEBI" id="CHEBI:49883"/>
    </ligand>
</feature>
<feature type="binding site" evidence="5">
    <location>
        <position position="85"/>
    </location>
    <ligand>
        <name>dimethylallyl diphosphate</name>
        <dbReference type="ChEBI" id="CHEBI:57623"/>
    </ligand>
</feature>
<dbReference type="GO" id="GO:0051745">
    <property type="term" value="F:4-hydroxy-3-methylbut-2-enyl diphosphate reductase activity"/>
    <property type="evidence" value="ECO:0007669"/>
    <property type="project" value="UniProtKB-UniRule"/>
</dbReference>
<dbReference type="EMBL" id="CAFB01000039">
    <property type="protein sequence ID" value="CCD29277.1"/>
    <property type="molecule type" value="Genomic_DNA"/>
</dbReference>
<dbReference type="GO" id="GO:0019288">
    <property type="term" value="P:isopentenyl diphosphate biosynthetic process, methylerythritol 4-phosphate pathway"/>
    <property type="evidence" value="ECO:0007669"/>
    <property type="project" value="UniProtKB-UniRule"/>
</dbReference>
<dbReference type="NCBIfam" id="TIGR00216">
    <property type="entry name" value="ispH_lytB"/>
    <property type="match status" value="1"/>
</dbReference>